<comment type="caution">
    <text evidence="2">The sequence shown here is derived from an EMBL/GenBank/DDBJ whole genome shotgun (WGS) entry which is preliminary data.</text>
</comment>
<name>A0A7C4BAJ8_THEPE</name>
<dbReference type="InterPro" id="IPR011017">
    <property type="entry name" value="TRASH_dom"/>
</dbReference>
<gene>
    <name evidence="2" type="ORF">ENV17_04035</name>
</gene>
<dbReference type="Gene3D" id="1.10.620.20">
    <property type="entry name" value="Ribonucleotide Reductase, subunit A"/>
    <property type="match status" value="1"/>
</dbReference>
<dbReference type="Pfam" id="PF04945">
    <property type="entry name" value="YHS"/>
    <property type="match status" value="1"/>
</dbReference>
<dbReference type="SMART" id="SM00746">
    <property type="entry name" value="TRASH"/>
    <property type="match status" value="1"/>
</dbReference>
<accession>A0A7C4BAJ8</accession>
<reference evidence="2" key="1">
    <citation type="journal article" date="2020" name="mSystems">
        <title>Genome- and Community-Level Interaction Insights into Carbon Utilization and Element Cycling Functions of Hydrothermarchaeota in Hydrothermal Sediment.</title>
        <authorList>
            <person name="Zhou Z."/>
            <person name="Liu Y."/>
            <person name="Xu W."/>
            <person name="Pan J."/>
            <person name="Luo Z.H."/>
            <person name="Li M."/>
        </authorList>
    </citation>
    <scope>NUCLEOTIDE SEQUENCE [LARGE SCALE GENOMIC DNA]</scope>
    <source>
        <strain evidence="2">SpSt-735</strain>
    </source>
</reference>
<protein>
    <submittedName>
        <fullName evidence="2">YHS domain-containing protein</fullName>
    </submittedName>
</protein>
<dbReference type="SUPFAM" id="SSF47240">
    <property type="entry name" value="Ferritin-like"/>
    <property type="match status" value="1"/>
</dbReference>
<feature type="domain" description="TRASH" evidence="1">
    <location>
        <begin position="6"/>
        <end position="44"/>
    </location>
</feature>
<dbReference type="InterPro" id="IPR009078">
    <property type="entry name" value="Ferritin-like_SF"/>
</dbReference>
<dbReference type="InterPro" id="IPR012348">
    <property type="entry name" value="RNR-like"/>
</dbReference>
<evidence type="ECO:0000313" key="2">
    <source>
        <dbReference type="EMBL" id="HGI43539.1"/>
    </source>
</evidence>
<sequence length="58" mass="6667">MGKAIDPVCGMEVDTERTPYKSVYKGSVYYFCSQRCKRAFEEDPEFYLKHGPVGMPHS</sequence>
<dbReference type="EMBL" id="DTFI01000101">
    <property type="protein sequence ID" value="HGI43539.1"/>
    <property type="molecule type" value="Genomic_DNA"/>
</dbReference>
<evidence type="ECO:0000259" key="1">
    <source>
        <dbReference type="SMART" id="SM00746"/>
    </source>
</evidence>
<dbReference type="AlphaFoldDB" id="A0A7C4BAJ8"/>
<dbReference type="InterPro" id="IPR007029">
    <property type="entry name" value="YHS_dom"/>
</dbReference>
<dbReference type="GO" id="GO:0016491">
    <property type="term" value="F:oxidoreductase activity"/>
    <property type="evidence" value="ECO:0007669"/>
    <property type="project" value="InterPro"/>
</dbReference>
<proteinExistence type="predicted"/>
<organism evidence="2">
    <name type="scientific">Thermofilum pendens</name>
    <dbReference type="NCBI Taxonomy" id="2269"/>
    <lineage>
        <taxon>Archaea</taxon>
        <taxon>Thermoproteota</taxon>
        <taxon>Thermoprotei</taxon>
        <taxon>Thermofilales</taxon>
        <taxon>Thermofilaceae</taxon>
        <taxon>Thermofilum</taxon>
    </lineage>
</organism>